<organism evidence="7 8">
    <name type="scientific">Bosea caraganae</name>
    <dbReference type="NCBI Taxonomy" id="2763117"/>
    <lineage>
        <taxon>Bacteria</taxon>
        <taxon>Pseudomonadati</taxon>
        <taxon>Pseudomonadota</taxon>
        <taxon>Alphaproteobacteria</taxon>
        <taxon>Hyphomicrobiales</taxon>
        <taxon>Boseaceae</taxon>
        <taxon>Bosea</taxon>
    </lineage>
</organism>
<keyword evidence="8" id="KW-1185">Reference proteome</keyword>
<dbReference type="PANTHER" id="PTHR30055">
    <property type="entry name" value="HTH-TYPE TRANSCRIPTIONAL REGULATOR RUTR"/>
    <property type="match status" value="1"/>
</dbReference>
<dbReference type="Pfam" id="PF13977">
    <property type="entry name" value="TetR_C_6"/>
    <property type="match status" value="1"/>
</dbReference>
<dbReference type="InterPro" id="IPR009057">
    <property type="entry name" value="Homeodomain-like_sf"/>
</dbReference>
<dbReference type="AlphaFoldDB" id="A0A370L2G6"/>
<dbReference type="InterPro" id="IPR039538">
    <property type="entry name" value="BetI_C"/>
</dbReference>
<feature type="domain" description="HTH tetR-type" evidence="6">
    <location>
        <begin position="10"/>
        <end position="70"/>
    </location>
</feature>
<dbReference type="InterPro" id="IPR036271">
    <property type="entry name" value="Tet_transcr_reg_TetR-rel_C_sf"/>
</dbReference>
<gene>
    <name evidence="7" type="ORF">DWE98_18575</name>
</gene>
<dbReference type="Proteomes" id="UP000255207">
    <property type="component" value="Unassembled WGS sequence"/>
</dbReference>
<evidence type="ECO:0000256" key="3">
    <source>
        <dbReference type="ARBA" id="ARBA00023125"/>
    </source>
</evidence>
<dbReference type="Pfam" id="PF00440">
    <property type="entry name" value="TetR_N"/>
    <property type="match status" value="1"/>
</dbReference>
<dbReference type="PROSITE" id="PS50977">
    <property type="entry name" value="HTH_TETR_2"/>
    <property type="match status" value="1"/>
</dbReference>
<dbReference type="EMBL" id="QQTP01000010">
    <property type="protein sequence ID" value="RDJ22453.1"/>
    <property type="molecule type" value="Genomic_DNA"/>
</dbReference>
<evidence type="ECO:0000256" key="4">
    <source>
        <dbReference type="ARBA" id="ARBA00023163"/>
    </source>
</evidence>
<dbReference type="Gene3D" id="1.10.357.10">
    <property type="entry name" value="Tetracycline Repressor, domain 2"/>
    <property type="match status" value="1"/>
</dbReference>
<evidence type="ECO:0000256" key="2">
    <source>
        <dbReference type="ARBA" id="ARBA00023015"/>
    </source>
</evidence>
<feature type="DNA-binding region" description="H-T-H motif" evidence="5">
    <location>
        <begin position="33"/>
        <end position="52"/>
    </location>
</feature>
<dbReference type="RefSeq" id="WP_114830783.1">
    <property type="nucleotide sequence ID" value="NZ_QQTO01000005.1"/>
</dbReference>
<dbReference type="PANTHER" id="PTHR30055:SF229">
    <property type="entry name" value="HTH-TYPE TRANSCRIPTIONAL REPRESSOR RV1474C"/>
    <property type="match status" value="1"/>
</dbReference>
<dbReference type="OrthoDB" id="9802802at2"/>
<dbReference type="GO" id="GO:0000976">
    <property type="term" value="F:transcription cis-regulatory region binding"/>
    <property type="evidence" value="ECO:0007669"/>
    <property type="project" value="TreeGrafter"/>
</dbReference>
<comment type="caution">
    <text evidence="7">The sequence shown here is derived from an EMBL/GenBank/DDBJ whole genome shotgun (WGS) entry which is preliminary data.</text>
</comment>
<sequence length="222" mass="23947">MPKISDEKRAARRAQILAAAWTCFQKEGLHATTMDDIIRTSGLSAGAVYSYYASKDELILAAVTSSLSGLSALVEPILKAEPLPAPDQFVWQVTATIAGFTARGGYDLKRIALLGWSEAQRNERLRATMRGFYLAFRSRLEEVVEAWKRSGVVEEAASVQDTAKALLSIILGFVVQAAILGDVDAGALANGLTGLRTPDTPAQKSAQALRRQSTLKRAVPEL</sequence>
<evidence type="ECO:0000259" key="6">
    <source>
        <dbReference type="PROSITE" id="PS50977"/>
    </source>
</evidence>
<dbReference type="GO" id="GO:0003700">
    <property type="term" value="F:DNA-binding transcription factor activity"/>
    <property type="evidence" value="ECO:0007669"/>
    <property type="project" value="TreeGrafter"/>
</dbReference>
<dbReference type="InterPro" id="IPR001647">
    <property type="entry name" value="HTH_TetR"/>
</dbReference>
<dbReference type="SUPFAM" id="SSF48498">
    <property type="entry name" value="Tetracyclin repressor-like, C-terminal domain"/>
    <property type="match status" value="1"/>
</dbReference>
<dbReference type="PRINTS" id="PR00455">
    <property type="entry name" value="HTHTETR"/>
</dbReference>
<accession>A0A370L2G6</accession>
<keyword evidence="2" id="KW-0805">Transcription regulation</keyword>
<dbReference type="InterPro" id="IPR050109">
    <property type="entry name" value="HTH-type_TetR-like_transc_reg"/>
</dbReference>
<reference evidence="8" key="1">
    <citation type="submission" date="2018-07" db="EMBL/GenBank/DDBJ databases">
        <authorList>
            <person name="Safronova V.I."/>
            <person name="Chirak E.R."/>
            <person name="Sazanova A.L."/>
        </authorList>
    </citation>
    <scope>NUCLEOTIDE SEQUENCE [LARGE SCALE GENOMIC DNA]</scope>
    <source>
        <strain evidence="8">RCAM04685</strain>
    </source>
</reference>
<evidence type="ECO:0000256" key="1">
    <source>
        <dbReference type="ARBA" id="ARBA00022491"/>
    </source>
</evidence>
<name>A0A370L2G6_9HYPH</name>
<dbReference type="SUPFAM" id="SSF46689">
    <property type="entry name" value="Homeodomain-like"/>
    <property type="match status" value="1"/>
</dbReference>
<proteinExistence type="predicted"/>
<evidence type="ECO:0000313" key="7">
    <source>
        <dbReference type="EMBL" id="RDJ22453.1"/>
    </source>
</evidence>
<evidence type="ECO:0000313" key="8">
    <source>
        <dbReference type="Proteomes" id="UP000255207"/>
    </source>
</evidence>
<keyword evidence="1" id="KW-0678">Repressor</keyword>
<keyword evidence="3 5" id="KW-0238">DNA-binding</keyword>
<evidence type="ECO:0000256" key="5">
    <source>
        <dbReference type="PROSITE-ProRule" id="PRU00335"/>
    </source>
</evidence>
<protein>
    <submittedName>
        <fullName evidence="7">TetR/AcrR family transcriptional regulator</fullName>
    </submittedName>
</protein>
<keyword evidence="4" id="KW-0804">Transcription</keyword>